<accession>A0A0R3SX67</accession>
<name>A0A0R3SX67_HYMDI</name>
<dbReference type="AlphaFoldDB" id="A0A0R3SX67"/>
<proteinExistence type="predicted"/>
<protein>
    <submittedName>
        <fullName evidence="3">Transposase</fullName>
    </submittedName>
</protein>
<sequence>MWDQMQVDKAQLESTGQTITERLWQSIRDPKLTRTTIRRNLTRYTDRIPHTRSQTATGRRSGLLELPMDRKSAKYEPLMEAIKKWQQNLLIYSKNYERYQELKSEYDLNKFLPN</sequence>
<evidence type="ECO:0000313" key="2">
    <source>
        <dbReference type="Proteomes" id="UP000274504"/>
    </source>
</evidence>
<organism evidence="3">
    <name type="scientific">Hymenolepis diminuta</name>
    <name type="common">Rat tapeworm</name>
    <dbReference type="NCBI Taxonomy" id="6216"/>
    <lineage>
        <taxon>Eukaryota</taxon>
        <taxon>Metazoa</taxon>
        <taxon>Spiralia</taxon>
        <taxon>Lophotrochozoa</taxon>
        <taxon>Platyhelminthes</taxon>
        <taxon>Cestoda</taxon>
        <taxon>Eucestoda</taxon>
        <taxon>Cyclophyllidea</taxon>
        <taxon>Hymenolepididae</taxon>
        <taxon>Hymenolepis</taxon>
    </lineage>
</organism>
<evidence type="ECO:0000313" key="3">
    <source>
        <dbReference type="WBParaSite" id="HDID_0001031701-mRNA-1"/>
    </source>
</evidence>
<reference evidence="1 2" key="2">
    <citation type="submission" date="2018-11" db="EMBL/GenBank/DDBJ databases">
        <authorList>
            <consortium name="Pathogen Informatics"/>
        </authorList>
    </citation>
    <scope>NUCLEOTIDE SEQUENCE [LARGE SCALE GENOMIC DNA]</scope>
</reference>
<reference evidence="3" key="1">
    <citation type="submission" date="2017-02" db="UniProtKB">
        <authorList>
            <consortium name="WormBaseParasite"/>
        </authorList>
    </citation>
    <scope>IDENTIFICATION</scope>
</reference>
<dbReference type="EMBL" id="UYSG01011618">
    <property type="protein sequence ID" value="VDL63080.1"/>
    <property type="molecule type" value="Genomic_DNA"/>
</dbReference>
<dbReference type="Proteomes" id="UP000274504">
    <property type="component" value="Unassembled WGS sequence"/>
</dbReference>
<evidence type="ECO:0000313" key="1">
    <source>
        <dbReference type="EMBL" id="VDL63080.1"/>
    </source>
</evidence>
<gene>
    <name evidence="1" type="ORF">HDID_LOCUS10315</name>
</gene>
<dbReference type="WBParaSite" id="HDID_0001031701-mRNA-1">
    <property type="protein sequence ID" value="HDID_0001031701-mRNA-1"/>
    <property type="gene ID" value="HDID_0001031701"/>
</dbReference>